<comment type="caution">
    <text evidence="1">The sequence shown here is derived from an EMBL/GenBank/DDBJ whole genome shotgun (WGS) entry which is preliminary data.</text>
</comment>
<reference evidence="1 2" key="1">
    <citation type="submission" date="2020-11" db="EMBL/GenBank/DDBJ databases">
        <title>Winogradskyella marina sp. nov., isolated from marine sediment.</title>
        <authorList>
            <person name="Bo J."/>
            <person name="Wang S."/>
            <person name="Song X."/>
            <person name="Du Z."/>
        </authorList>
    </citation>
    <scope>NUCLEOTIDE SEQUENCE [LARGE SCALE GENOMIC DNA]</scope>
    <source>
        <strain evidence="1 2">F6397</strain>
    </source>
</reference>
<dbReference type="RefSeq" id="WP_195872865.1">
    <property type="nucleotide sequence ID" value="NZ_JADOET010000035.1"/>
</dbReference>
<evidence type="ECO:0000313" key="2">
    <source>
        <dbReference type="Proteomes" id="UP000611215"/>
    </source>
</evidence>
<keyword evidence="2" id="KW-1185">Reference proteome</keyword>
<dbReference type="SUPFAM" id="SSF52540">
    <property type="entry name" value="P-loop containing nucleoside triphosphate hydrolases"/>
    <property type="match status" value="1"/>
</dbReference>
<proteinExistence type="predicted"/>
<name>A0ABS0ES69_9FLAO</name>
<gene>
    <name evidence="1" type="ORF">ITJ86_17075</name>
</gene>
<dbReference type="InterPro" id="IPR027417">
    <property type="entry name" value="P-loop_NTPase"/>
</dbReference>
<protein>
    <submittedName>
        <fullName evidence="1">Uncharacterized protein</fullName>
    </submittedName>
</protein>
<dbReference type="Proteomes" id="UP000611215">
    <property type="component" value="Unassembled WGS sequence"/>
</dbReference>
<sequence>MAHLLQQKPDFIVLNNPYETLDKAAVSALKKQSLELSNAMPIVFIFNRQDDLLPIITHVITFKNIELK</sequence>
<evidence type="ECO:0000313" key="1">
    <source>
        <dbReference type="EMBL" id="MBF8151616.1"/>
    </source>
</evidence>
<accession>A0ABS0ES69</accession>
<organism evidence="1 2">
    <name type="scientific">Winogradskyella marina</name>
    <dbReference type="NCBI Taxonomy" id="2785530"/>
    <lineage>
        <taxon>Bacteria</taxon>
        <taxon>Pseudomonadati</taxon>
        <taxon>Bacteroidota</taxon>
        <taxon>Flavobacteriia</taxon>
        <taxon>Flavobacteriales</taxon>
        <taxon>Flavobacteriaceae</taxon>
        <taxon>Winogradskyella</taxon>
    </lineage>
</organism>
<dbReference type="EMBL" id="JADOET010000035">
    <property type="protein sequence ID" value="MBF8151616.1"/>
    <property type="molecule type" value="Genomic_DNA"/>
</dbReference>